<protein>
    <submittedName>
        <fullName evidence="1">Uncharacterized protein</fullName>
    </submittedName>
</protein>
<keyword evidence="2" id="KW-1185">Reference proteome</keyword>
<dbReference type="OrthoDB" id="959050at2"/>
<evidence type="ECO:0000313" key="1">
    <source>
        <dbReference type="EMBL" id="SEL33755.1"/>
    </source>
</evidence>
<dbReference type="EMBL" id="FOBB01000002">
    <property type="protein sequence ID" value="SEL33755.1"/>
    <property type="molecule type" value="Genomic_DNA"/>
</dbReference>
<sequence>MEIYISEDATIATLQHEFQEAYPYLKLECYRQPHPEGGASAPGDKLPSATPIEDIRMIHNFGWLDIDRHRTVAAVEHDFYHKYGLSVQILRKSGDLWLQTTATDNWTLGQMNEEGKLAEKNIFYYPEEPVG</sequence>
<accession>A0A1H7PEQ4</accession>
<proteinExistence type="predicted"/>
<organism evidence="1 2">
    <name type="scientific">Chitinophaga rupis</name>
    <dbReference type="NCBI Taxonomy" id="573321"/>
    <lineage>
        <taxon>Bacteria</taxon>
        <taxon>Pseudomonadati</taxon>
        <taxon>Bacteroidota</taxon>
        <taxon>Chitinophagia</taxon>
        <taxon>Chitinophagales</taxon>
        <taxon>Chitinophagaceae</taxon>
        <taxon>Chitinophaga</taxon>
    </lineage>
</organism>
<reference evidence="1 2" key="1">
    <citation type="submission" date="2016-10" db="EMBL/GenBank/DDBJ databases">
        <authorList>
            <person name="de Groot N.N."/>
        </authorList>
    </citation>
    <scope>NUCLEOTIDE SEQUENCE [LARGE SCALE GENOMIC DNA]</scope>
    <source>
        <strain evidence="1 2">DSM 21039</strain>
    </source>
</reference>
<dbReference type="STRING" id="573321.SAMN04488505_10257"/>
<gene>
    <name evidence="1" type="ORF">SAMN04488505_10257</name>
</gene>
<dbReference type="Proteomes" id="UP000198984">
    <property type="component" value="Unassembled WGS sequence"/>
</dbReference>
<dbReference type="AlphaFoldDB" id="A0A1H7PEQ4"/>
<dbReference type="RefSeq" id="WP_089908633.1">
    <property type="nucleotide sequence ID" value="NZ_FOBB01000002.1"/>
</dbReference>
<evidence type="ECO:0000313" key="2">
    <source>
        <dbReference type="Proteomes" id="UP000198984"/>
    </source>
</evidence>
<name>A0A1H7PEQ4_9BACT</name>